<dbReference type="Pfam" id="PF12806">
    <property type="entry name" value="Acyl-CoA_dh_C"/>
    <property type="match status" value="1"/>
</dbReference>
<dbReference type="GO" id="GO:0050660">
    <property type="term" value="F:flavin adenine dinucleotide binding"/>
    <property type="evidence" value="ECO:0007669"/>
    <property type="project" value="InterPro"/>
</dbReference>
<dbReference type="RefSeq" id="WP_199470375.1">
    <property type="nucleotide sequence ID" value="NZ_JAEMNX010000040.1"/>
</dbReference>
<dbReference type="InterPro" id="IPR036250">
    <property type="entry name" value="AcylCo_DH-like_C"/>
</dbReference>
<dbReference type="PANTHER" id="PTHR42803:SF1">
    <property type="entry name" value="BROAD-SPECIFICITY LINEAR ACYL-COA DEHYDROGENASE FADE5"/>
    <property type="match status" value="1"/>
</dbReference>
<dbReference type="Pfam" id="PF02770">
    <property type="entry name" value="Acyl-CoA_dh_M"/>
    <property type="match status" value="1"/>
</dbReference>
<dbReference type="InterPro" id="IPR013786">
    <property type="entry name" value="AcylCoA_DH/ox_N"/>
</dbReference>
<feature type="domain" description="Acyl-CoA oxidase/dehydrogenase middle" evidence="8">
    <location>
        <begin position="161"/>
        <end position="274"/>
    </location>
</feature>
<dbReference type="InterPro" id="IPR046373">
    <property type="entry name" value="Acyl-CoA_Oxase/DH_mid-dom_sf"/>
</dbReference>
<dbReference type="InterPro" id="IPR009100">
    <property type="entry name" value="AcylCoA_DH/oxidase_NM_dom_sf"/>
</dbReference>
<dbReference type="EMBL" id="JAEMNX010000040">
    <property type="protein sequence ID" value="MBJ7539983.1"/>
    <property type="molecule type" value="Genomic_DNA"/>
</dbReference>
<dbReference type="InterPro" id="IPR037069">
    <property type="entry name" value="AcylCoA_DH/ox_N_sf"/>
</dbReference>
<dbReference type="Pfam" id="PF02771">
    <property type="entry name" value="Acyl-CoA_dh_N"/>
    <property type="match status" value="1"/>
</dbReference>
<gene>
    <name evidence="11" type="ORF">I8J31_20145</name>
</gene>
<comment type="cofactor">
    <cofactor evidence="1 6">
        <name>FAD</name>
        <dbReference type="ChEBI" id="CHEBI:57692"/>
    </cofactor>
</comment>
<dbReference type="Gene3D" id="1.10.540.10">
    <property type="entry name" value="Acyl-CoA dehydrogenase/oxidase, N-terminal domain"/>
    <property type="match status" value="1"/>
</dbReference>
<dbReference type="Gene3D" id="1.20.140.10">
    <property type="entry name" value="Butyryl-CoA Dehydrogenase, subunit A, domain 3"/>
    <property type="match status" value="1"/>
</dbReference>
<dbReference type="InterPro" id="IPR006091">
    <property type="entry name" value="Acyl-CoA_Oxase/DH_mid-dom"/>
</dbReference>
<evidence type="ECO:0000313" key="11">
    <source>
        <dbReference type="EMBL" id="MBJ7539983.1"/>
    </source>
</evidence>
<evidence type="ECO:0000256" key="2">
    <source>
        <dbReference type="ARBA" id="ARBA00009347"/>
    </source>
</evidence>
<feature type="domain" description="Acyl-CoA dehydrogenase/oxidase N-terminal" evidence="9">
    <location>
        <begin position="44"/>
        <end position="156"/>
    </location>
</feature>
<comment type="caution">
    <text evidence="11">The sequence shown here is derived from an EMBL/GenBank/DDBJ whole genome shotgun (WGS) entry which is preliminary data.</text>
</comment>
<dbReference type="InterPro" id="IPR009075">
    <property type="entry name" value="AcylCo_DH/oxidase_C"/>
</dbReference>
<evidence type="ECO:0000313" key="12">
    <source>
        <dbReference type="Proteomes" id="UP000628710"/>
    </source>
</evidence>
<dbReference type="Gene3D" id="2.40.110.10">
    <property type="entry name" value="Butyryl-CoA Dehydrogenase, subunit A, domain 2"/>
    <property type="match status" value="1"/>
</dbReference>
<keyword evidence="5 6" id="KW-0560">Oxidoreductase</keyword>
<sequence length="595" mass="64473">MSEYLYPQNDILFSLQSIARLNRLAPYLEDDIGEDLLEAVLGEAGKLAEQVIAPINTSGDKEGSRVEDGEVFEAKGFKEAFQAYSEGGWIGLSGAPEYGGQGLPSCVATAVNEGVQSANLSFSLCPLLSLGSIEAISHHASDVLKDRYLPKMLAGEWTGTMNLTEPAAGSDLAAIACKAFPDGVDANNDEIYRIKGQKIFITWGDHQMSDNIIHLVLARLPDAPVGVKGISLFIVPKFLLNEAGEPSERNDVQVVSVEHKMGIHASPTCVMSFGDQQGAIGYLVGQVNDGIKAMFTMMNNARQGVGLQGLAIAERAYQQALAYAKDRKQGMKADRSGRAAIIEHPDVLRMMMTMKSQIDAMRSFIYIAAVENDLSQLATDEQKNKSIARTALYTPIVKGWITEQAQEITSLAIQVHGGMGFIEETGVAQHARDARILPIYEGTNGIQAIDLIGRKLKGDDGAEMKSLLAEIEAELNELSAADLQQNVEKTLAALGHAKKATETCLAAMKEDATLGTGLAYAYMMSIGYLIGAWLQIRAQSSLQDNQLMNAAQKHSWTHSANFYCDHILPRALAYFYTIEQGQASVGELAETSFIR</sequence>
<organism evidence="11 12">
    <name type="scientific">Marinomonas transparens</name>
    <dbReference type="NCBI Taxonomy" id="2795388"/>
    <lineage>
        <taxon>Bacteria</taxon>
        <taxon>Pseudomonadati</taxon>
        <taxon>Pseudomonadota</taxon>
        <taxon>Gammaproteobacteria</taxon>
        <taxon>Oceanospirillales</taxon>
        <taxon>Oceanospirillaceae</taxon>
        <taxon>Marinomonas</taxon>
    </lineage>
</organism>
<evidence type="ECO:0000259" key="7">
    <source>
        <dbReference type="Pfam" id="PF00441"/>
    </source>
</evidence>
<name>A0A934JSL0_9GAMM</name>
<keyword evidence="3 6" id="KW-0285">Flavoprotein</keyword>
<feature type="domain" description="Acetyl-CoA dehydrogenase-like C-terminal" evidence="10">
    <location>
        <begin position="467"/>
        <end position="587"/>
    </location>
</feature>
<evidence type="ECO:0000256" key="3">
    <source>
        <dbReference type="ARBA" id="ARBA00022630"/>
    </source>
</evidence>
<evidence type="ECO:0000259" key="9">
    <source>
        <dbReference type="Pfam" id="PF02771"/>
    </source>
</evidence>
<dbReference type="InterPro" id="IPR052166">
    <property type="entry name" value="Diverse_Acyl-CoA_DH"/>
</dbReference>
<dbReference type="GO" id="GO:0016627">
    <property type="term" value="F:oxidoreductase activity, acting on the CH-CH group of donors"/>
    <property type="evidence" value="ECO:0007669"/>
    <property type="project" value="InterPro"/>
</dbReference>
<dbReference type="Pfam" id="PF00441">
    <property type="entry name" value="Acyl-CoA_dh_1"/>
    <property type="match status" value="1"/>
</dbReference>
<evidence type="ECO:0000256" key="4">
    <source>
        <dbReference type="ARBA" id="ARBA00022827"/>
    </source>
</evidence>
<evidence type="ECO:0000256" key="5">
    <source>
        <dbReference type="ARBA" id="ARBA00023002"/>
    </source>
</evidence>
<evidence type="ECO:0000259" key="8">
    <source>
        <dbReference type="Pfam" id="PF02770"/>
    </source>
</evidence>
<evidence type="ECO:0000256" key="6">
    <source>
        <dbReference type="RuleBase" id="RU362125"/>
    </source>
</evidence>
<accession>A0A934JSL0</accession>
<feature type="domain" description="Acyl-CoA dehydrogenase/oxidase C-terminal" evidence="7">
    <location>
        <begin position="288"/>
        <end position="454"/>
    </location>
</feature>
<protein>
    <submittedName>
        <fullName evidence="11">Acyl-CoA dehydrogenase</fullName>
    </submittedName>
</protein>
<reference evidence="11" key="1">
    <citation type="submission" date="2020-12" db="EMBL/GenBank/DDBJ databases">
        <title>Marinomonas arctica sp. nov., a psychrotolerant bacterium isolated from the Arctic.</title>
        <authorList>
            <person name="Zhang Y."/>
        </authorList>
    </citation>
    <scope>NUCLEOTIDE SEQUENCE</scope>
    <source>
        <strain evidence="11">C1424</strain>
    </source>
</reference>
<dbReference type="SUPFAM" id="SSF56645">
    <property type="entry name" value="Acyl-CoA dehydrogenase NM domain-like"/>
    <property type="match status" value="1"/>
</dbReference>
<keyword evidence="12" id="KW-1185">Reference proteome</keyword>
<evidence type="ECO:0000259" key="10">
    <source>
        <dbReference type="Pfam" id="PF12806"/>
    </source>
</evidence>
<comment type="similarity">
    <text evidence="2 6">Belongs to the acyl-CoA dehydrogenase family.</text>
</comment>
<dbReference type="PANTHER" id="PTHR42803">
    <property type="entry name" value="ACYL-COA DEHYDROGENASE"/>
    <property type="match status" value="1"/>
</dbReference>
<dbReference type="SUPFAM" id="SSF47203">
    <property type="entry name" value="Acyl-CoA dehydrogenase C-terminal domain-like"/>
    <property type="match status" value="1"/>
</dbReference>
<dbReference type="Proteomes" id="UP000628710">
    <property type="component" value="Unassembled WGS sequence"/>
</dbReference>
<keyword evidence="4 6" id="KW-0274">FAD</keyword>
<proteinExistence type="inferred from homology"/>
<dbReference type="InterPro" id="IPR025878">
    <property type="entry name" value="Acyl-CoA_dh-like_C_dom"/>
</dbReference>
<dbReference type="AlphaFoldDB" id="A0A934JSL0"/>
<evidence type="ECO:0000256" key="1">
    <source>
        <dbReference type="ARBA" id="ARBA00001974"/>
    </source>
</evidence>